<evidence type="ECO:0000313" key="2">
    <source>
        <dbReference type="Proteomes" id="UP000002258"/>
    </source>
</evidence>
<organism evidence="1 2">
    <name type="scientific">Scheffersomyces stipitis (strain ATCC 58785 / CBS 6054 / NBRC 10063 / NRRL Y-11545)</name>
    <name type="common">Yeast</name>
    <name type="synonym">Pichia stipitis</name>
    <dbReference type="NCBI Taxonomy" id="322104"/>
    <lineage>
        <taxon>Eukaryota</taxon>
        <taxon>Fungi</taxon>
        <taxon>Dikarya</taxon>
        <taxon>Ascomycota</taxon>
        <taxon>Saccharomycotina</taxon>
        <taxon>Pichiomycetes</taxon>
        <taxon>Debaryomycetaceae</taxon>
        <taxon>Scheffersomyces</taxon>
    </lineage>
</organism>
<keyword evidence="1" id="KW-0560">Oxidoreductase</keyword>
<dbReference type="InterPro" id="IPR008775">
    <property type="entry name" value="Phytyl_CoA_dOase-like"/>
</dbReference>
<dbReference type="STRING" id="322104.A3LVJ6"/>
<name>A3LVJ6_PICST</name>
<gene>
    <name evidence="1" type="ORF">PICST_47506</name>
</gene>
<reference evidence="1 2" key="1">
    <citation type="journal article" date="2007" name="Nat. Biotechnol.">
        <title>Genome sequence of the lignocellulose-bioconverting and xylose-fermenting yeast Pichia stipitis.</title>
        <authorList>
            <person name="Jeffries T.W."/>
            <person name="Grigoriev I.V."/>
            <person name="Grimwood J."/>
            <person name="Laplaza J.M."/>
            <person name="Aerts A."/>
            <person name="Salamov A."/>
            <person name="Schmutz J."/>
            <person name="Lindquist E."/>
            <person name="Dehal P."/>
            <person name="Shapiro H."/>
            <person name="Jin Y.S."/>
            <person name="Passoth V."/>
            <person name="Richardson P.M."/>
        </authorList>
    </citation>
    <scope>NUCLEOTIDE SEQUENCE [LARGE SCALE GENOMIC DNA]</scope>
    <source>
        <strain evidence="2">ATCC 58785 / CBS 6054 / NBRC 10063 / NRRL Y-11545</strain>
    </source>
</reference>
<sequence>MPSALPHKYHDEIEAQGFTVIREFLTPDEIAKYRAAAEVVIQYAREGNYPYVRTRGKQFPPWPKNFSPDIWGVSGLLHPDLGEKSTPFHECYASEKMLAVVGDILQVGKEGLSMELFNMLINPLTDFGLDWHRDTIKPEASEQEEAQQLLEEPYAGTQFNLALTDDKCLIVIPGSHKRVRTSEEREKTSNDNKKEFITNQLIVELNPGDLVFYNNNILHRAEYSCKSTRVTLHGSYGHVDHGRSRAKGILQHGVAEWLPRFEPKEGNMAMLKEKLVKLAKEFESVDLGYALEG</sequence>
<keyword evidence="1" id="KW-0223">Dioxygenase</keyword>
<proteinExistence type="predicted"/>
<dbReference type="Proteomes" id="UP000002258">
    <property type="component" value="Chromosome 5"/>
</dbReference>
<dbReference type="OMA" id="SFARCYF"/>
<dbReference type="EMBL" id="CP000499">
    <property type="protein sequence ID" value="ABN66788.2"/>
    <property type="molecule type" value="Genomic_DNA"/>
</dbReference>
<dbReference type="PANTHER" id="PTHR40470">
    <property type="entry name" value="PHYTANOYL-COA DIOXYGENASE FAMILY PROTEIN (AFU_ORTHOLOGUE AFUA_2G15850)"/>
    <property type="match status" value="1"/>
</dbReference>
<dbReference type="Pfam" id="PF05721">
    <property type="entry name" value="PhyH"/>
    <property type="match status" value="1"/>
</dbReference>
<dbReference type="eggNOG" id="ENOG502RXJG">
    <property type="taxonomic scope" value="Eukaryota"/>
</dbReference>
<dbReference type="GeneID" id="4839108"/>
<dbReference type="AlphaFoldDB" id="A3LVJ6"/>
<dbReference type="HOGENOM" id="CLU_056749_0_0_1"/>
<dbReference type="RefSeq" id="XP_001384817.2">
    <property type="nucleotide sequence ID" value="XM_001384780.1"/>
</dbReference>
<dbReference type="GO" id="GO:0051213">
    <property type="term" value="F:dioxygenase activity"/>
    <property type="evidence" value="ECO:0007669"/>
    <property type="project" value="UniProtKB-KW"/>
</dbReference>
<dbReference type="OrthoDB" id="2106152at2759"/>
<protein>
    <submittedName>
        <fullName evidence="1">Phytanoyl-CoA dioxygenase</fullName>
    </submittedName>
</protein>
<keyword evidence="2" id="KW-1185">Reference proteome</keyword>
<dbReference type="KEGG" id="pic:PICST_47506"/>
<dbReference type="Gene3D" id="2.60.120.620">
    <property type="entry name" value="q2cbj1_9rhob like domain"/>
    <property type="match status" value="1"/>
</dbReference>
<dbReference type="SUPFAM" id="SSF51197">
    <property type="entry name" value="Clavaminate synthase-like"/>
    <property type="match status" value="1"/>
</dbReference>
<evidence type="ECO:0000313" key="1">
    <source>
        <dbReference type="EMBL" id="ABN66788.2"/>
    </source>
</evidence>
<accession>A3LVJ6</accession>
<dbReference type="PANTHER" id="PTHR40470:SF1">
    <property type="entry name" value="PHYTANOYL-COA DIOXYGENASE FAMILY PROTEIN (AFU_ORTHOLOGUE AFUA_2G15850)"/>
    <property type="match status" value="1"/>
</dbReference>
<dbReference type="InParanoid" id="A3LVJ6"/>